<dbReference type="EMBL" id="FPBX01000023">
    <property type="protein sequence ID" value="SFU81115.1"/>
    <property type="molecule type" value="Genomic_DNA"/>
</dbReference>
<evidence type="ECO:0000256" key="2">
    <source>
        <dbReference type="SAM" id="SignalP"/>
    </source>
</evidence>
<name>A0A1I7J7F1_9BURK</name>
<sequence length="196" mass="19804">MQHQNALAALPAALLAPLLAPLLALLLGQAPLPAQAHDGHDNAPAAAPAQAAPRFTLDSELFELVGVVNGHTLALYLDRADDNRPVPGAQLELELAGQRLAVTPVGDGEYRAELAAPLTEGSLPVTATVVAGDDSDLLAGALDWHAPTAAPSPGTGGRMRWLAGAAGALAALGAALWAWRGRRAAPQATARVGGAV</sequence>
<dbReference type="AlphaFoldDB" id="A0A1I7J7F1"/>
<protein>
    <recommendedName>
        <fullName evidence="5">Nickel transport protein</fullName>
    </recommendedName>
</protein>
<keyword evidence="4" id="KW-1185">Reference proteome</keyword>
<feature type="transmembrane region" description="Helical" evidence="1">
    <location>
        <begin position="161"/>
        <end position="179"/>
    </location>
</feature>
<keyword evidence="1" id="KW-1133">Transmembrane helix</keyword>
<keyword evidence="2" id="KW-0732">Signal</keyword>
<keyword evidence="1" id="KW-0472">Membrane</keyword>
<evidence type="ECO:0000256" key="1">
    <source>
        <dbReference type="SAM" id="Phobius"/>
    </source>
</evidence>
<dbReference type="Proteomes" id="UP000183656">
    <property type="component" value="Unassembled WGS sequence"/>
</dbReference>
<organism evidence="3 4">
    <name type="scientific">Paenacidovorax caeni</name>
    <dbReference type="NCBI Taxonomy" id="343013"/>
    <lineage>
        <taxon>Bacteria</taxon>
        <taxon>Pseudomonadati</taxon>
        <taxon>Pseudomonadota</taxon>
        <taxon>Betaproteobacteria</taxon>
        <taxon>Burkholderiales</taxon>
        <taxon>Comamonadaceae</taxon>
        <taxon>Paenacidovorax</taxon>
    </lineage>
</organism>
<dbReference type="STRING" id="343013.SAMN04489707_102314"/>
<proteinExistence type="predicted"/>
<reference evidence="3 4" key="1">
    <citation type="submission" date="2016-10" db="EMBL/GenBank/DDBJ databases">
        <authorList>
            <person name="de Groot N.N."/>
        </authorList>
    </citation>
    <scope>NUCLEOTIDE SEQUENCE [LARGE SCALE GENOMIC DNA]</scope>
    <source>
        <strain evidence="3 4">R-24608</strain>
    </source>
</reference>
<gene>
    <name evidence="3" type="ORF">SAMN04489707_102314</name>
</gene>
<evidence type="ECO:0000313" key="4">
    <source>
        <dbReference type="Proteomes" id="UP000183656"/>
    </source>
</evidence>
<evidence type="ECO:0008006" key="5">
    <source>
        <dbReference type="Google" id="ProtNLM"/>
    </source>
</evidence>
<feature type="signal peptide" evidence="2">
    <location>
        <begin position="1"/>
        <end position="36"/>
    </location>
</feature>
<dbReference type="RefSeq" id="WP_233495038.1">
    <property type="nucleotide sequence ID" value="NZ_CYIG01000018.1"/>
</dbReference>
<evidence type="ECO:0000313" key="3">
    <source>
        <dbReference type="EMBL" id="SFU81115.1"/>
    </source>
</evidence>
<feature type="chain" id="PRO_5010213448" description="Nickel transport protein" evidence="2">
    <location>
        <begin position="37"/>
        <end position="196"/>
    </location>
</feature>
<keyword evidence="1" id="KW-0812">Transmembrane</keyword>
<accession>A0A1I7J7F1</accession>